<dbReference type="CDD" id="cd07812">
    <property type="entry name" value="SRPBCC"/>
    <property type="match status" value="1"/>
</dbReference>
<reference evidence="1 2" key="1">
    <citation type="submission" date="2019-02" db="EMBL/GenBank/DDBJ databases">
        <title>Genomic Encyclopedia of Type Strains, Phase IV (KMG-IV): sequencing the most valuable type-strain genomes for metagenomic binning, comparative biology and taxonomic classification.</title>
        <authorList>
            <person name="Goeker M."/>
        </authorList>
    </citation>
    <scope>NUCLEOTIDE SEQUENCE [LARGE SCALE GENOMIC DNA]</scope>
    <source>
        <strain evidence="1 2">DSM 101727</strain>
    </source>
</reference>
<dbReference type="Gene3D" id="3.30.530.20">
    <property type="match status" value="1"/>
</dbReference>
<keyword evidence="2" id="KW-1185">Reference proteome</keyword>
<dbReference type="OrthoDB" id="3681637at2"/>
<evidence type="ECO:0000313" key="2">
    <source>
        <dbReference type="Proteomes" id="UP000294257"/>
    </source>
</evidence>
<comment type="caution">
    <text evidence="1">The sequence shown here is derived from an EMBL/GenBank/DDBJ whole genome shotgun (WGS) entry which is preliminary data.</text>
</comment>
<proteinExistence type="predicted"/>
<accession>A0A4Q7KEQ1</accession>
<organism evidence="1 2">
    <name type="scientific">Herbihabitans rhizosphaerae</name>
    <dbReference type="NCBI Taxonomy" id="1872711"/>
    <lineage>
        <taxon>Bacteria</taxon>
        <taxon>Bacillati</taxon>
        <taxon>Actinomycetota</taxon>
        <taxon>Actinomycetes</taxon>
        <taxon>Pseudonocardiales</taxon>
        <taxon>Pseudonocardiaceae</taxon>
        <taxon>Herbihabitans</taxon>
    </lineage>
</organism>
<dbReference type="EMBL" id="SGWQ01000011">
    <property type="protein sequence ID" value="RZS32734.1"/>
    <property type="molecule type" value="Genomic_DNA"/>
</dbReference>
<dbReference type="Proteomes" id="UP000294257">
    <property type="component" value="Unassembled WGS sequence"/>
</dbReference>
<dbReference type="AlphaFoldDB" id="A0A4Q7KEQ1"/>
<dbReference type="InterPro" id="IPR023393">
    <property type="entry name" value="START-like_dom_sf"/>
</dbReference>
<dbReference type="RefSeq" id="WP_130347694.1">
    <property type="nucleotide sequence ID" value="NZ_SGWQ01000011.1"/>
</dbReference>
<gene>
    <name evidence="1" type="ORF">EV193_111119</name>
</gene>
<evidence type="ECO:0000313" key="1">
    <source>
        <dbReference type="EMBL" id="RZS32734.1"/>
    </source>
</evidence>
<dbReference type="SUPFAM" id="SSF55961">
    <property type="entry name" value="Bet v1-like"/>
    <property type="match status" value="1"/>
</dbReference>
<dbReference type="InterPro" id="IPR019587">
    <property type="entry name" value="Polyketide_cyclase/dehydratase"/>
</dbReference>
<sequence length="143" mass="15361">MARVSEKARVPATPEHAWKTASDLSRLGEWLSLHEGWRGELPDEITEGTELISVVTVKGLRNRINWRVEVMNAPEELRISGKGVGGVKVTLDLSIRPDGSGSTVAFDAEITGPPTIGPMGLVIGRALRGDVRKSVKALAELVA</sequence>
<protein>
    <submittedName>
        <fullName evidence="1">Carbon monoxide dehydrogenase subunit G</fullName>
    </submittedName>
</protein>
<name>A0A4Q7KEQ1_9PSEU</name>
<dbReference type="Pfam" id="PF10604">
    <property type="entry name" value="Polyketide_cyc2"/>
    <property type="match status" value="1"/>
</dbReference>